<dbReference type="CDD" id="cd02440">
    <property type="entry name" value="AdoMet_MTases"/>
    <property type="match status" value="1"/>
</dbReference>
<dbReference type="HAMAP" id="MF_01813">
    <property type="entry name" value="MenG_UbiE_methyltr"/>
    <property type="match status" value="1"/>
</dbReference>
<feature type="binding site" evidence="6">
    <location>
        <begin position="123"/>
        <end position="124"/>
    </location>
    <ligand>
        <name>S-adenosyl-L-methionine</name>
        <dbReference type="ChEBI" id="CHEBI:59789"/>
    </ligand>
</feature>
<dbReference type="NCBIfam" id="NF001244">
    <property type="entry name" value="PRK00216.1-5"/>
    <property type="match status" value="1"/>
</dbReference>
<evidence type="ECO:0000256" key="4">
    <source>
        <dbReference type="ARBA" id="ARBA00022688"/>
    </source>
</evidence>
<dbReference type="OrthoDB" id="9772751at2"/>
<protein>
    <recommendedName>
        <fullName evidence="6">Ubiquinone/menaquinone biosynthesis C-methyltransferase UbiE</fullName>
        <ecNumber evidence="6">2.1.1.163</ecNumber>
        <ecNumber evidence="6">2.1.1.201</ecNumber>
    </recommendedName>
    <alternativeName>
        <fullName evidence="6">2-methoxy-6-polyprenyl-1,4-benzoquinol methylase</fullName>
    </alternativeName>
    <alternativeName>
        <fullName evidence="6">Demethylmenaquinone methyltransferase</fullName>
    </alternativeName>
</protein>
<dbReference type="UniPathway" id="UPA00079">
    <property type="reaction ID" value="UER00169"/>
</dbReference>
<dbReference type="NCBIfam" id="NF001240">
    <property type="entry name" value="PRK00216.1-1"/>
    <property type="match status" value="1"/>
</dbReference>
<proteinExistence type="inferred from homology"/>
<keyword evidence="8" id="KW-1185">Reference proteome</keyword>
<dbReference type="InterPro" id="IPR004033">
    <property type="entry name" value="UbiE/COQ5_MeTrFase"/>
</dbReference>
<dbReference type="Gene3D" id="3.40.50.150">
    <property type="entry name" value="Vaccinia Virus protein VP39"/>
    <property type="match status" value="1"/>
</dbReference>
<organism evidence="7 8">
    <name type="scientific">Agitococcus lubricus</name>
    <dbReference type="NCBI Taxonomy" id="1077255"/>
    <lineage>
        <taxon>Bacteria</taxon>
        <taxon>Pseudomonadati</taxon>
        <taxon>Pseudomonadota</taxon>
        <taxon>Gammaproteobacteria</taxon>
        <taxon>Moraxellales</taxon>
        <taxon>Moraxellaceae</taxon>
        <taxon>Agitococcus</taxon>
    </lineage>
</organism>
<dbReference type="GO" id="GO:0009234">
    <property type="term" value="P:menaquinone biosynthetic process"/>
    <property type="evidence" value="ECO:0007669"/>
    <property type="project" value="UniProtKB-UniRule"/>
</dbReference>
<name>A0A2T5IUX6_9GAMM</name>
<comment type="catalytic activity">
    <reaction evidence="6">
        <text>a 2-methoxy-6-(all-trans-polyprenyl)benzene-1,4-diol + S-adenosyl-L-methionine = a 5-methoxy-2-methyl-3-(all-trans-polyprenyl)benzene-1,4-diol + S-adenosyl-L-homocysteine + H(+)</text>
        <dbReference type="Rhea" id="RHEA:28286"/>
        <dbReference type="Rhea" id="RHEA-COMP:10858"/>
        <dbReference type="Rhea" id="RHEA-COMP:10859"/>
        <dbReference type="ChEBI" id="CHEBI:15378"/>
        <dbReference type="ChEBI" id="CHEBI:57856"/>
        <dbReference type="ChEBI" id="CHEBI:59789"/>
        <dbReference type="ChEBI" id="CHEBI:84166"/>
        <dbReference type="ChEBI" id="CHEBI:84167"/>
        <dbReference type="EC" id="2.1.1.201"/>
    </reaction>
</comment>
<feature type="binding site" evidence="6">
    <location>
        <position position="75"/>
    </location>
    <ligand>
        <name>S-adenosyl-L-methionine</name>
        <dbReference type="ChEBI" id="CHEBI:59789"/>
    </ligand>
</feature>
<evidence type="ECO:0000256" key="5">
    <source>
        <dbReference type="ARBA" id="ARBA00022691"/>
    </source>
</evidence>
<accession>A0A2T5IUX6</accession>
<keyword evidence="5 6" id="KW-0949">S-adenosyl-L-methionine</keyword>
<evidence type="ECO:0000256" key="6">
    <source>
        <dbReference type="HAMAP-Rule" id="MF_01813"/>
    </source>
</evidence>
<dbReference type="InterPro" id="IPR023576">
    <property type="entry name" value="UbiE/COQ5_MeTrFase_CS"/>
</dbReference>
<dbReference type="FunFam" id="3.40.50.150:FF:000014">
    <property type="entry name" value="Ubiquinone/menaquinone biosynthesis C-methyltransferase UbiE"/>
    <property type="match status" value="1"/>
</dbReference>
<comment type="pathway">
    <text evidence="6">Quinol/quinone metabolism; menaquinone biosynthesis; menaquinol from 1,4-dihydroxy-2-naphthoate: step 2/2.</text>
</comment>
<dbReference type="SUPFAM" id="SSF53335">
    <property type="entry name" value="S-adenosyl-L-methionine-dependent methyltransferases"/>
    <property type="match status" value="1"/>
</dbReference>
<dbReference type="EMBL" id="QAON01000017">
    <property type="protein sequence ID" value="PTQ87686.1"/>
    <property type="molecule type" value="Genomic_DNA"/>
</dbReference>
<keyword evidence="3 6" id="KW-0808">Transferase</keyword>
<comment type="similarity">
    <text evidence="6">Belongs to the class I-like SAM-binding methyltransferase superfamily. MenG/UbiE family.</text>
</comment>
<sequence>MSPSKDDSTTHFGYQTVKKEEKAGKVAEVFHSVAAKYDLMNDLMSMGIHRLWKRFTITLSGVRRGQQVLDIAGGTGDLARVFAREVGATGRVVLADINDSMLKVGRDKLIDGGYTLVEYVQANAECLPFPDNTFDIITIAFGLRNVTDKDAALRSMYRVLKPNGRLLILEFSKPIFDPLAKVYDAYSFSVLPAMGQLVTQDADSYRYLAESIRMHPDQQTLKQMMENAGFYQCDYHNLTGGIVALHRGYK</sequence>
<dbReference type="InterPro" id="IPR029063">
    <property type="entry name" value="SAM-dependent_MTases_sf"/>
</dbReference>
<dbReference type="GO" id="GO:0032259">
    <property type="term" value="P:methylation"/>
    <property type="evidence" value="ECO:0007669"/>
    <property type="project" value="UniProtKB-KW"/>
</dbReference>
<dbReference type="Pfam" id="PF01209">
    <property type="entry name" value="Ubie_methyltran"/>
    <property type="match status" value="1"/>
</dbReference>
<feature type="binding site" evidence="6">
    <location>
        <position position="96"/>
    </location>
    <ligand>
        <name>S-adenosyl-L-methionine</name>
        <dbReference type="ChEBI" id="CHEBI:59789"/>
    </ligand>
</feature>
<reference evidence="7 8" key="1">
    <citation type="submission" date="2018-04" db="EMBL/GenBank/DDBJ databases">
        <title>Genomic Encyclopedia of Archaeal and Bacterial Type Strains, Phase II (KMG-II): from individual species to whole genera.</title>
        <authorList>
            <person name="Goeker M."/>
        </authorList>
    </citation>
    <scope>NUCLEOTIDE SEQUENCE [LARGE SCALE GENOMIC DNA]</scope>
    <source>
        <strain evidence="7 8">DSM 5822</strain>
    </source>
</reference>
<evidence type="ECO:0000256" key="3">
    <source>
        <dbReference type="ARBA" id="ARBA00022679"/>
    </source>
</evidence>
<gene>
    <name evidence="6" type="primary">ubiE</name>
    <name evidence="7" type="ORF">C8N29_11710</name>
</gene>
<comment type="catalytic activity">
    <reaction evidence="6">
        <text>a 2-demethylmenaquinol + S-adenosyl-L-methionine = a menaquinol + S-adenosyl-L-homocysteine + H(+)</text>
        <dbReference type="Rhea" id="RHEA:42640"/>
        <dbReference type="Rhea" id="RHEA-COMP:9539"/>
        <dbReference type="Rhea" id="RHEA-COMP:9563"/>
        <dbReference type="ChEBI" id="CHEBI:15378"/>
        <dbReference type="ChEBI" id="CHEBI:18151"/>
        <dbReference type="ChEBI" id="CHEBI:55437"/>
        <dbReference type="ChEBI" id="CHEBI:57856"/>
        <dbReference type="ChEBI" id="CHEBI:59789"/>
        <dbReference type="EC" id="2.1.1.163"/>
    </reaction>
</comment>
<dbReference type="PROSITE" id="PS51608">
    <property type="entry name" value="SAM_MT_UBIE"/>
    <property type="match status" value="1"/>
</dbReference>
<dbReference type="PANTHER" id="PTHR43591">
    <property type="entry name" value="METHYLTRANSFERASE"/>
    <property type="match status" value="1"/>
</dbReference>
<comment type="caution">
    <text evidence="7">The sequence shown here is derived from an EMBL/GenBank/DDBJ whole genome shotgun (WGS) entry which is preliminary data.</text>
</comment>
<comment type="function">
    <text evidence="6">Methyltransferase required for the conversion of demethylmenaquinol (DMKH2) to menaquinol (MKH2) and the conversion of 2-polyprenyl-6-methoxy-1,4-benzoquinol (DDMQH2) to 2-polyprenyl-3-methyl-6-methoxy-1,4-benzoquinol (DMQH2).</text>
</comment>
<dbReference type="EC" id="2.1.1.163" evidence="6"/>
<dbReference type="GO" id="GO:0009060">
    <property type="term" value="P:aerobic respiration"/>
    <property type="evidence" value="ECO:0007669"/>
    <property type="project" value="UniProtKB-UniRule"/>
</dbReference>
<dbReference type="Proteomes" id="UP000244223">
    <property type="component" value="Unassembled WGS sequence"/>
</dbReference>
<dbReference type="UniPathway" id="UPA00232"/>
<evidence type="ECO:0000256" key="2">
    <source>
        <dbReference type="ARBA" id="ARBA00022603"/>
    </source>
</evidence>
<evidence type="ECO:0000313" key="7">
    <source>
        <dbReference type="EMBL" id="PTQ87686.1"/>
    </source>
</evidence>
<dbReference type="GO" id="GO:0043770">
    <property type="term" value="F:demethylmenaquinone methyltransferase activity"/>
    <property type="evidence" value="ECO:0007669"/>
    <property type="project" value="UniProtKB-UniRule"/>
</dbReference>
<dbReference type="AlphaFoldDB" id="A0A2T5IUX6"/>
<comment type="caution">
    <text evidence="6">Lacks conserved residue(s) required for the propagation of feature annotation.</text>
</comment>
<dbReference type="NCBIfam" id="TIGR01934">
    <property type="entry name" value="MenG_MenH_UbiE"/>
    <property type="match status" value="1"/>
</dbReference>
<keyword evidence="4 6" id="KW-0831">Ubiquinone biosynthesis</keyword>
<dbReference type="PROSITE" id="PS01183">
    <property type="entry name" value="UBIE_1"/>
    <property type="match status" value="1"/>
</dbReference>
<keyword evidence="2 6" id="KW-0489">Methyltransferase</keyword>
<dbReference type="GO" id="GO:0008425">
    <property type="term" value="F:2-methoxy-6-polyprenyl-1,4-benzoquinol methyltransferase activity"/>
    <property type="evidence" value="ECO:0007669"/>
    <property type="project" value="UniProtKB-UniRule"/>
</dbReference>
<comment type="pathway">
    <text evidence="6">Cofactor biosynthesis; ubiquinone biosynthesis.</text>
</comment>
<evidence type="ECO:0000313" key="8">
    <source>
        <dbReference type="Proteomes" id="UP000244223"/>
    </source>
</evidence>
<keyword evidence="1 6" id="KW-0474">Menaquinone biosynthesis</keyword>
<dbReference type="PANTHER" id="PTHR43591:SF24">
    <property type="entry name" value="2-METHOXY-6-POLYPRENYL-1,4-BENZOQUINOL METHYLASE, MITOCHONDRIAL"/>
    <property type="match status" value="1"/>
</dbReference>
<dbReference type="EC" id="2.1.1.201" evidence="6"/>
<evidence type="ECO:0000256" key="1">
    <source>
        <dbReference type="ARBA" id="ARBA00022428"/>
    </source>
</evidence>